<dbReference type="STRING" id="555874.SAMN04488065_0439"/>
<reference evidence="1 2" key="1">
    <citation type="submission" date="2016-10" db="EMBL/GenBank/DDBJ databases">
        <authorList>
            <person name="de Groot N.N."/>
        </authorList>
    </citation>
    <scope>NUCLEOTIDE SEQUENCE [LARGE SCALE GENOMIC DNA]</scope>
    <source>
        <strain evidence="1 2">CGMCC 1.8712</strain>
    </source>
</reference>
<dbReference type="InterPro" id="IPR018641">
    <property type="entry name" value="Trfase_1_rSAM/seldom-assoc"/>
</dbReference>
<proteinExistence type="predicted"/>
<dbReference type="PANTHER" id="PTHR36529">
    <property type="entry name" value="SLL1095 PROTEIN"/>
    <property type="match status" value="1"/>
</dbReference>
<evidence type="ECO:0000313" key="1">
    <source>
        <dbReference type="EMBL" id="SDZ80356.1"/>
    </source>
</evidence>
<evidence type="ECO:0000313" key="2">
    <source>
        <dbReference type="Proteomes" id="UP000236755"/>
    </source>
</evidence>
<accession>A0A1H3VZX4</accession>
<organism evidence="1 2">
    <name type="scientific">Haloplanus vescus</name>
    <dbReference type="NCBI Taxonomy" id="555874"/>
    <lineage>
        <taxon>Archaea</taxon>
        <taxon>Methanobacteriati</taxon>
        <taxon>Methanobacteriota</taxon>
        <taxon>Stenosarchaea group</taxon>
        <taxon>Halobacteria</taxon>
        <taxon>Halobacteriales</taxon>
        <taxon>Haloferacaceae</taxon>
        <taxon>Haloplanus</taxon>
    </lineage>
</organism>
<dbReference type="Proteomes" id="UP000236755">
    <property type="component" value="Unassembled WGS sequence"/>
</dbReference>
<dbReference type="PANTHER" id="PTHR36529:SF1">
    <property type="entry name" value="GLYCOSYLTRANSFERASE"/>
    <property type="match status" value="1"/>
</dbReference>
<dbReference type="AlphaFoldDB" id="A0A1H3VZX4"/>
<sequence length="251" mass="26595">MTTIAVLAAPPRPGLVATDLAATSPLSESQAAAWYEAVLKDIAVAVERSGGDLLVNYRPDDLLPDDHVTETTSEAAVRAVVASALDDIDDVRFEPQVGSTVDARAGNTVTHLLREEGVNSAAVVDPTIPFLTRPVIDNAAMKLRRSNVVLGTSTRGRVYYAGFTDPIDFDGAFADPALETLTARGRDAGGEIDFLPIHPVVETGADLLDALPILKARIDAERAVPVHTATVVDELGLRVARDGDEPRLVVD</sequence>
<dbReference type="InterPro" id="IPR029044">
    <property type="entry name" value="Nucleotide-diphossugar_trans"/>
</dbReference>
<gene>
    <name evidence="1" type="ORF">SAMN04488065_0439</name>
</gene>
<dbReference type="Gene3D" id="3.90.550.10">
    <property type="entry name" value="Spore Coat Polysaccharide Biosynthesis Protein SpsA, Chain A"/>
    <property type="match status" value="1"/>
</dbReference>
<dbReference type="OrthoDB" id="168607at2157"/>
<keyword evidence="2" id="KW-1185">Reference proteome</keyword>
<protein>
    <recommendedName>
        <fullName evidence="3">DUF2064 domain-containing protein</fullName>
    </recommendedName>
</protein>
<dbReference type="EMBL" id="FNQT01000001">
    <property type="protein sequence ID" value="SDZ80356.1"/>
    <property type="molecule type" value="Genomic_DNA"/>
</dbReference>
<evidence type="ECO:0008006" key="3">
    <source>
        <dbReference type="Google" id="ProtNLM"/>
    </source>
</evidence>
<name>A0A1H3VZX4_9EURY</name>
<dbReference type="RefSeq" id="WP_092630750.1">
    <property type="nucleotide sequence ID" value="NZ_FNQT01000001.1"/>
</dbReference>